<keyword evidence="2" id="KW-1185">Reference proteome</keyword>
<dbReference type="OrthoDB" id="781997at2759"/>
<organism evidence="1 2">
    <name type="scientific">Oryza meyeriana var. granulata</name>
    <dbReference type="NCBI Taxonomy" id="110450"/>
    <lineage>
        <taxon>Eukaryota</taxon>
        <taxon>Viridiplantae</taxon>
        <taxon>Streptophyta</taxon>
        <taxon>Embryophyta</taxon>
        <taxon>Tracheophyta</taxon>
        <taxon>Spermatophyta</taxon>
        <taxon>Magnoliopsida</taxon>
        <taxon>Liliopsida</taxon>
        <taxon>Poales</taxon>
        <taxon>Poaceae</taxon>
        <taxon>BOP clade</taxon>
        <taxon>Oryzoideae</taxon>
        <taxon>Oryzeae</taxon>
        <taxon>Oryzinae</taxon>
        <taxon>Oryza</taxon>
        <taxon>Oryza meyeriana</taxon>
    </lineage>
</organism>
<dbReference type="EMBL" id="SPHZ02000005">
    <property type="protein sequence ID" value="KAF0921071.1"/>
    <property type="molecule type" value="Genomic_DNA"/>
</dbReference>
<dbReference type="Proteomes" id="UP000479710">
    <property type="component" value="Unassembled WGS sequence"/>
</dbReference>
<name>A0A6G1E8T2_9ORYZ</name>
<protein>
    <submittedName>
        <fullName evidence="1">Uncharacterized protein</fullName>
    </submittedName>
</protein>
<dbReference type="InterPro" id="IPR011042">
    <property type="entry name" value="6-blade_b-propeller_TolB-like"/>
</dbReference>
<evidence type="ECO:0000313" key="1">
    <source>
        <dbReference type="EMBL" id="KAF0921071.1"/>
    </source>
</evidence>
<reference evidence="1 2" key="1">
    <citation type="submission" date="2019-11" db="EMBL/GenBank/DDBJ databases">
        <title>Whole genome sequence of Oryza granulata.</title>
        <authorList>
            <person name="Li W."/>
        </authorList>
    </citation>
    <scope>NUCLEOTIDE SEQUENCE [LARGE SCALE GENOMIC DNA]</scope>
    <source>
        <strain evidence="2">cv. Menghai</strain>
        <tissue evidence="1">Leaf</tissue>
    </source>
</reference>
<dbReference type="Gene3D" id="2.120.10.30">
    <property type="entry name" value="TolB, C-terminal domain"/>
    <property type="match status" value="1"/>
</dbReference>
<gene>
    <name evidence="1" type="ORF">E2562_038445</name>
</gene>
<dbReference type="SUPFAM" id="SSF63829">
    <property type="entry name" value="Calcium-dependent phosphotriesterase"/>
    <property type="match status" value="1"/>
</dbReference>
<dbReference type="GO" id="GO:0012505">
    <property type="term" value="C:endomembrane system"/>
    <property type="evidence" value="ECO:0007669"/>
    <property type="project" value="TreeGrafter"/>
</dbReference>
<comment type="caution">
    <text evidence="1">The sequence shown here is derived from an EMBL/GenBank/DDBJ whole genome shotgun (WGS) entry which is preliminary data.</text>
</comment>
<proteinExistence type="predicted"/>
<evidence type="ECO:0000313" key="2">
    <source>
        <dbReference type="Proteomes" id="UP000479710"/>
    </source>
</evidence>
<accession>A0A6G1E8T2</accession>
<dbReference type="PANTHER" id="PTHR10426">
    <property type="entry name" value="STRICTOSIDINE SYNTHASE-RELATED"/>
    <property type="match status" value="1"/>
</dbReference>
<dbReference type="AlphaFoldDB" id="A0A6G1E8T2"/>
<dbReference type="PANTHER" id="PTHR10426:SF62">
    <property type="entry name" value="OS08G0175000 PROTEIN"/>
    <property type="match status" value="1"/>
</dbReference>
<sequence length="75" mass="8475">MDNLYIAYAYKGLMWVGPRGGEAEVLAIEVDGVPFNFVNRIDVDQATGDVYFTDSSTTYPHRYNLWATSIHIISE</sequence>
<dbReference type="GO" id="GO:0016787">
    <property type="term" value="F:hydrolase activity"/>
    <property type="evidence" value="ECO:0007669"/>
    <property type="project" value="TreeGrafter"/>
</dbReference>